<feature type="compositionally biased region" description="Acidic residues" evidence="4">
    <location>
        <begin position="532"/>
        <end position="546"/>
    </location>
</feature>
<feature type="compositionally biased region" description="Low complexity" evidence="4">
    <location>
        <begin position="11"/>
        <end position="21"/>
    </location>
</feature>
<keyword evidence="3" id="KW-0539">Nucleus</keyword>
<evidence type="ECO:0000256" key="3">
    <source>
        <dbReference type="ARBA" id="ARBA00023242"/>
    </source>
</evidence>
<dbReference type="Proteomes" id="UP000271241">
    <property type="component" value="Unassembled WGS sequence"/>
</dbReference>
<dbReference type="InterPro" id="IPR003107">
    <property type="entry name" value="HAT"/>
</dbReference>
<feature type="compositionally biased region" description="Polar residues" evidence="4">
    <location>
        <begin position="1"/>
        <end position="10"/>
    </location>
</feature>
<gene>
    <name evidence="5" type="ORF">THASP1DRAFT_29651</name>
</gene>
<dbReference type="SMART" id="SM00386">
    <property type="entry name" value="HAT"/>
    <property type="match status" value="4"/>
</dbReference>
<dbReference type="InterPro" id="IPR011990">
    <property type="entry name" value="TPR-like_helical_dom_sf"/>
</dbReference>
<dbReference type="InterPro" id="IPR013633">
    <property type="entry name" value="NRDE-2"/>
</dbReference>
<accession>A0A4P9XT07</accession>
<feature type="compositionally biased region" description="Polar residues" evidence="4">
    <location>
        <begin position="105"/>
        <end position="122"/>
    </location>
</feature>
<evidence type="ECO:0000256" key="4">
    <source>
        <dbReference type="SAM" id="MobiDB-lite"/>
    </source>
</evidence>
<dbReference type="EMBL" id="KZ992592">
    <property type="protein sequence ID" value="RKP08540.1"/>
    <property type="molecule type" value="Genomic_DNA"/>
</dbReference>
<reference evidence="6" key="1">
    <citation type="journal article" date="2018" name="Nat. Microbiol.">
        <title>Leveraging single-cell genomics to expand the fungal tree of life.</title>
        <authorList>
            <person name="Ahrendt S.R."/>
            <person name="Quandt C.A."/>
            <person name="Ciobanu D."/>
            <person name="Clum A."/>
            <person name="Salamov A."/>
            <person name="Andreopoulos B."/>
            <person name="Cheng J.F."/>
            <person name="Woyke T."/>
            <person name="Pelin A."/>
            <person name="Henrissat B."/>
            <person name="Reynolds N.K."/>
            <person name="Benny G.L."/>
            <person name="Smith M.E."/>
            <person name="James T.Y."/>
            <person name="Grigoriev I.V."/>
        </authorList>
    </citation>
    <scope>NUCLEOTIDE SEQUENCE [LARGE SCALE GENOMIC DNA]</scope>
    <source>
        <strain evidence="6">RSA 1356</strain>
    </source>
</reference>
<feature type="compositionally biased region" description="Basic and acidic residues" evidence="4">
    <location>
        <begin position="85"/>
        <end position="97"/>
    </location>
</feature>
<feature type="region of interest" description="Disordered" evidence="4">
    <location>
        <begin position="1"/>
        <end position="129"/>
    </location>
</feature>
<dbReference type="GO" id="GO:0071013">
    <property type="term" value="C:catalytic step 2 spliceosome"/>
    <property type="evidence" value="ECO:0007669"/>
    <property type="project" value="TreeGrafter"/>
</dbReference>
<dbReference type="STRING" id="78915.A0A4P9XT07"/>
<dbReference type="Pfam" id="PF08424">
    <property type="entry name" value="NRDE-2"/>
    <property type="match status" value="1"/>
</dbReference>
<dbReference type="GO" id="GO:0006396">
    <property type="term" value="P:RNA processing"/>
    <property type="evidence" value="ECO:0007669"/>
    <property type="project" value="InterPro"/>
</dbReference>
<evidence type="ECO:0000313" key="5">
    <source>
        <dbReference type="EMBL" id="RKP08540.1"/>
    </source>
</evidence>
<comment type="subcellular location">
    <subcellularLocation>
        <location evidence="1">Nucleus</location>
    </subcellularLocation>
</comment>
<evidence type="ECO:0000256" key="2">
    <source>
        <dbReference type="ARBA" id="ARBA00009265"/>
    </source>
</evidence>
<dbReference type="Gene3D" id="1.25.40.10">
    <property type="entry name" value="Tetratricopeptide repeat domain"/>
    <property type="match status" value="2"/>
</dbReference>
<feature type="compositionally biased region" description="Basic and acidic residues" evidence="4">
    <location>
        <begin position="24"/>
        <end position="42"/>
    </location>
</feature>
<dbReference type="OrthoDB" id="297219at2759"/>
<evidence type="ECO:0000313" key="6">
    <source>
        <dbReference type="Proteomes" id="UP000271241"/>
    </source>
</evidence>
<dbReference type="PANTHER" id="PTHR13471:SF0">
    <property type="entry name" value="NUCLEAR EXOSOME REGULATOR NRDE2"/>
    <property type="match status" value="1"/>
</dbReference>
<evidence type="ECO:0000256" key="1">
    <source>
        <dbReference type="ARBA" id="ARBA00004123"/>
    </source>
</evidence>
<dbReference type="GO" id="GO:1902369">
    <property type="term" value="P:negative regulation of RNA catabolic process"/>
    <property type="evidence" value="ECO:0007669"/>
    <property type="project" value="TreeGrafter"/>
</dbReference>
<sequence length="1002" mass="113760">MASAESLNETSANVAVANARVKVSRKDVKRREARSRSRERSRSPRRHKKRSRRSDRDRTRTRSSSRSSSDDLDERYRRRHRQSHRHDDSRTRKDSSSSRRKHAQSTKQDSGPTDNSMFFTDTTGDRHNDTYESMYRYDVPRYRAREVRPVLGAALYVHATRDAHGEISSLRIASEGPRPAKPTRYMDAKYTSLTSEPPSASAEPELYGMEFISVPKASNEQNGERDSRALPVDVGESSARDQALARLRAQVAQLECALQVDPEDVDQWLQLVALQEQVVGQSGRRKLESRRATIEVKMSVFEKALQHCPGDARLIAGYLECCEEILDTSHVLTKWEQIVAMYSSQTLLWLRYLDFRQRHFSSFNVTACVQVYSRCLGVLRERIFTSSDRDSAEMEALQVFERGCRLLADAGYTERAIACYQAVLELAFFGPESSNRQQWDTNLERFEEYWEAMLPRVGEKGACGWLVHLQGNAHGQEGLWDEEMAGTRQEEYSKGAEDDTEVRTGTDAYLHRWTSIERKSAEDGRFPRQSLEEDEADSDSDVDSVDEDPYRVATFDDVQPFLLPFSSPRARLRLILALLALLGVPISASLPSSDPMAMDAHMHDELLDTRLCREFFPEQGSTASGQPVVMLDGVPVVPETGSAIHCLHQFPLHNYPQHVYSVDCSHAPPAVQDFCRRALAQLAQDRYDTQLYALYLTSLLPDYARRAQAILHSMASLAASSPIAFVELRAHLDALSSQNPEQHGAALRSILRSAACNTDQPLRNTAAATRPFVELQMKSKRHGQALAALMRAALSDGAAECATDSEEETDVAWTPIQKLRVRKHNQQHRMFRPATLRTVLERALTLFPNNTNLLSLYLYSETRFKIENRVRRFLDTMLSSTPSCILWLFRIFAELHFSRDGCNSHQVRALFEDAVRCQSTTASPSIWSAYIAFELRQKRPSKAKKVLFRALSACPWHKELCMLAFSLPTNTLTAEECQEVVDLMMEREMRLRISPEVPPSAM</sequence>
<proteinExistence type="inferred from homology"/>
<dbReference type="PANTHER" id="PTHR13471">
    <property type="entry name" value="TETRATRICOPEPTIDE-LIKE HELICAL"/>
    <property type="match status" value="1"/>
</dbReference>
<dbReference type="GO" id="GO:0031048">
    <property type="term" value="P:regulatory ncRNA-mediated heterochromatin formation"/>
    <property type="evidence" value="ECO:0007669"/>
    <property type="project" value="TreeGrafter"/>
</dbReference>
<dbReference type="Pfam" id="PF23240">
    <property type="entry name" value="HAT_PRP39_N"/>
    <property type="match status" value="1"/>
</dbReference>
<dbReference type="SUPFAM" id="SSF48452">
    <property type="entry name" value="TPR-like"/>
    <property type="match status" value="1"/>
</dbReference>
<organism evidence="5 6">
    <name type="scientific">Thamnocephalis sphaerospora</name>
    <dbReference type="NCBI Taxonomy" id="78915"/>
    <lineage>
        <taxon>Eukaryota</taxon>
        <taxon>Fungi</taxon>
        <taxon>Fungi incertae sedis</taxon>
        <taxon>Zoopagomycota</taxon>
        <taxon>Zoopagomycotina</taxon>
        <taxon>Zoopagomycetes</taxon>
        <taxon>Zoopagales</taxon>
        <taxon>Sigmoideomycetaceae</taxon>
        <taxon>Thamnocephalis</taxon>
    </lineage>
</organism>
<comment type="similarity">
    <text evidence="2">Belongs to the NRDE2 family.</text>
</comment>
<dbReference type="AlphaFoldDB" id="A0A4P9XT07"/>
<feature type="region of interest" description="Disordered" evidence="4">
    <location>
        <begin position="521"/>
        <end position="546"/>
    </location>
</feature>
<name>A0A4P9XT07_9FUNG</name>
<keyword evidence="6" id="KW-1185">Reference proteome</keyword>
<protein>
    <submittedName>
        <fullName evidence="5">NRDE-2, necessary for RNA interference-domain-containing protein</fullName>
    </submittedName>
</protein>
<feature type="compositionally biased region" description="Basic residues" evidence="4">
    <location>
        <begin position="43"/>
        <end position="53"/>
    </location>
</feature>